<evidence type="ECO:0000313" key="4">
    <source>
        <dbReference type="Proteomes" id="UP001501508"/>
    </source>
</evidence>
<proteinExistence type="predicted"/>
<reference evidence="4" key="1">
    <citation type="journal article" date="2019" name="Int. J. Syst. Evol. Microbiol.">
        <title>The Global Catalogue of Microorganisms (GCM) 10K type strain sequencing project: providing services to taxonomists for standard genome sequencing and annotation.</title>
        <authorList>
            <consortium name="The Broad Institute Genomics Platform"/>
            <consortium name="The Broad Institute Genome Sequencing Center for Infectious Disease"/>
            <person name="Wu L."/>
            <person name="Ma J."/>
        </authorList>
    </citation>
    <scope>NUCLEOTIDE SEQUENCE [LARGE SCALE GENOMIC DNA]</scope>
    <source>
        <strain evidence="4">JCM 31920</strain>
    </source>
</reference>
<dbReference type="Gene3D" id="2.60.120.1440">
    <property type="match status" value="1"/>
</dbReference>
<dbReference type="Pfam" id="PF16344">
    <property type="entry name" value="FecR_C"/>
    <property type="match status" value="1"/>
</dbReference>
<accession>A0ABP8M118</accession>
<dbReference type="PANTHER" id="PTHR30273">
    <property type="entry name" value="PERIPLASMIC SIGNAL SENSOR AND SIGMA FACTOR ACTIVATOR FECR-RELATED"/>
    <property type="match status" value="1"/>
</dbReference>
<dbReference type="EMBL" id="BAABEY010000024">
    <property type="protein sequence ID" value="GAA4440659.1"/>
    <property type="molecule type" value="Genomic_DNA"/>
</dbReference>
<evidence type="ECO:0000313" key="3">
    <source>
        <dbReference type="EMBL" id="GAA4440659.1"/>
    </source>
</evidence>
<dbReference type="InterPro" id="IPR006860">
    <property type="entry name" value="FecR"/>
</dbReference>
<evidence type="ECO:0000259" key="1">
    <source>
        <dbReference type="Pfam" id="PF04773"/>
    </source>
</evidence>
<dbReference type="RefSeq" id="WP_345029553.1">
    <property type="nucleotide sequence ID" value="NZ_BAABEY010000024.1"/>
</dbReference>
<gene>
    <name evidence="3" type="ORF">GCM10023091_24610</name>
</gene>
<protein>
    <submittedName>
        <fullName evidence="3">FecR family protein</fullName>
    </submittedName>
</protein>
<dbReference type="Pfam" id="PF04773">
    <property type="entry name" value="FecR"/>
    <property type="match status" value="1"/>
</dbReference>
<evidence type="ECO:0000259" key="2">
    <source>
        <dbReference type="Pfam" id="PF16344"/>
    </source>
</evidence>
<dbReference type="PIRSF" id="PIRSF018266">
    <property type="entry name" value="FecR"/>
    <property type="match status" value="1"/>
</dbReference>
<organism evidence="3 4">
    <name type="scientific">Ravibacter arvi</name>
    <dbReference type="NCBI Taxonomy" id="2051041"/>
    <lineage>
        <taxon>Bacteria</taxon>
        <taxon>Pseudomonadati</taxon>
        <taxon>Bacteroidota</taxon>
        <taxon>Cytophagia</taxon>
        <taxon>Cytophagales</taxon>
        <taxon>Spirosomataceae</taxon>
        <taxon>Ravibacter</taxon>
    </lineage>
</organism>
<name>A0ABP8M118_9BACT</name>
<dbReference type="Proteomes" id="UP001501508">
    <property type="component" value="Unassembled WGS sequence"/>
</dbReference>
<keyword evidence="4" id="KW-1185">Reference proteome</keyword>
<feature type="domain" description="FecR protein" evidence="1">
    <location>
        <begin position="148"/>
        <end position="233"/>
    </location>
</feature>
<dbReference type="PANTHER" id="PTHR30273:SF2">
    <property type="entry name" value="PROTEIN FECR"/>
    <property type="match status" value="1"/>
</dbReference>
<comment type="caution">
    <text evidence="3">The sequence shown here is derived from an EMBL/GenBank/DDBJ whole genome shotgun (WGS) entry which is preliminary data.</text>
</comment>
<dbReference type="InterPro" id="IPR012373">
    <property type="entry name" value="Ferrdict_sens_TM"/>
</dbReference>
<dbReference type="Gene3D" id="3.55.50.30">
    <property type="match status" value="1"/>
</dbReference>
<dbReference type="InterPro" id="IPR032508">
    <property type="entry name" value="FecR_C"/>
</dbReference>
<sequence length="355" mass="40318">MSEKYLHFTASDFAREAYFREWILGNNAEARDFWMRWTAENPSKKQEILQGIALLEVMRSQEATLTQKEIDNAIQKTISQVRGVTESQDPHITRGWIRWIRYAAALAILLLSWWATEKFAEKRPVEPQTADAGNSNWFKVENRQANLKNAVLPDGSKVVLDPGASVFFRYAEKGERMVRLSGSAFFDVVKNPAQPFRVSTGELLTTVLGTSFKISTEAATRKTKVRVMTGRVEVSTVAQQNKDNTVLYPNQQVTYSKEDNLLTKSLVEQPVEVRQPKKSEYVYENVPIGVIFEELEQAYGVTIVYDKKQLANCEINASFGAESFWDKLRLICRPVRATIEEKDGIIIVSSPGCNF</sequence>
<feature type="domain" description="Protein FecR C-terminal" evidence="2">
    <location>
        <begin position="281"/>
        <end position="347"/>
    </location>
</feature>